<dbReference type="GO" id="GO:0003779">
    <property type="term" value="F:actin binding"/>
    <property type="evidence" value="ECO:0007669"/>
    <property type="project" value="InterPro"/>
</dbReference>
<feature type="compositionally biased region" description="Low complexity" evidence="4">
    <location>
        <begin position="110"/>
        <end position="127"/>
    </location>
</feature>
<dbReference type="GO" id="GO:0005774">
    <property type="term" value="C:vacuolar membrane"/>
    <property type="evidence" value="ECO:0007669"/>
    <property type="project" value="TreeGrafter"/>
</dbReference>
<dbReference type="PROSITE" id="PS51774">
    <property type="entry name" value="NAB"/>
    <property type="match status" value="1"/>
</dbReference>
<protein>
    <recommendedName>
        <fullName evidence="5">NAB domain-containing protein</fullName>
    </recommendedName>
</protein>
<comment type="caution">
    <text evidence="6">The sequence shown here is derived from an EMBL/GenBank/DDBJ whole genome shotgun (WGS) entry which is preliminary data.</text>
</comment>
<evidence type="ECO:0000313" key="7">
    <source>
        <dbReference type="Proteomes" id="UP001443914"/>
    </source>
</evidence>
<feature type="coiled-coil region" evidence="3">
    <location>
        <begin position="217"/>
        <end position="244"/>
    </location>
</feature>
<dbReference type="AlphaFoldDB" id="A0AAW1NEY8"/>
<dbReference type="PANTHER" id="PTHR32258:SF3">
    <property type="entry name" value="PROTEIN NETWORKED 4A"/>
    <property type="match status" value="1"/>
</dbReference>
<dbReference type="EMBL" id="JBDFQZ010000001">
    <property type="protein sequence ID" value="KAK9756775.1"/>
    <property type="molecule type" value="Genomic_DNA"/>
</dbReference>
<organism evidence="6 7">
    <name type="scientific">Saponaria officinalis</name>
    <name type="common">Common soapwort</name>
    <name type="synonym">Lychnis saponaria</name>
    <dbReference type="NCBI Taxonomy" id="3572"/>
    <lineage>
        <taxon>Eukaryota</taxon>
        <taxon>Viridiplantae</taxon>
        <taxon>Streptophyta</taxon>
        <taxon>Embryophyta</taxon>
        <taxon>Tracheophyta</taxon>
        <taxon>Spermatophyta</taxon>
        <taxon>Magnoliopsida</taxon>
        <taxon>eudicotyledons</taxon>
        <taxon>Gunneridae</taxon>
        <taxon>Pentapetalae</taxon>
        <taxon>Caryophyllales</taxon>
        <taxon>Caryophyllaceae</taxon>
        <taxon>Caryophylleae</taxon>
        <taxon>Saponaria</taxon>
    </lineage>
</organism>
<reference evidence="6 7" key="1">
    <citation type="submission" date="2024-03" db="EMBL/GenBank/DDBJ databases">
        <title>WGS assembly of Saponaria officinalis var. Norfolk2.</title>
        <authorList>
            <person name="Jenkins J."/>
            <person name="Shu S."/>
            <person name="Grimwood J."/>
            <person name="Barry K."/>
            <person name="Goodstein D."/>
            <person name="Schmutz J."/>
            <person name="Leebens-Mack J."/>
            <person name="Osbourn A."/>
        </authorList>
    </citation>
    <scope>NUCLEOTIDE SEQUENCE [LARGE SCALE GENOMIC DNA]</scope>
    <source>
        <strain evidence="7">cv. Norfolk2</strain>
        <strain evidence="6">JIC</strain>
        <tissue evidence="6">Leaf</tissue>
    </source>
</reference>
<feature type="region of interest" description="Disordered" evidence="4">
    <location>
        <begin position="1"/>
        <end position="22"/>
    </location>
</feature>
<dbReference type="EMBL" id="JBDFQZ010000001">
    <property type="protein sequence ID" value="KAK9756778.1"/>
    <property type="molecule type" value="Genomic_DNA"/>
</dbReference>
<evidence type="ECO:0000256" key="1">
    <source>
        <dbReference type="ARBA" id="ARBA00023054"/>
    </source>
</evidence>
<evidence type="ECO:0000259" key="5">
    <source>
        <dbReference type="PROSITE" id="PS51774"/>
    </source>
</evidence>
<feature type="region of interest" description="Disordered" evidence="4">
    <location>
        <begin position="157"/>
        <end position="201"/>
    </location>
</feature>
<dbReference type="Proteomes" id="UP001443914">
    <property type="component" value="Unassembled WGS sequence"/>
</dbReference>
<evidence type="ECO:0000256" key="2">
    <source>
        <dbReference type="ARBA" id="ARBA00038006"/>
    </source>
</evidence>
<dbReference type="EMBL" id="JBDFQZ010000001">
    <property type="protein sequence ID" value="KAK9756777.1"/>
    <property type="molecule type" value="Genomic_DNA"/>
</dbReference>
<feature type="domain" description="NAB" evidence="5">
    <location>
        <begin position="21"/>
        <end position="101"/>
    </location>
</feature>
<dbReference type="InterPro" id="IPR051861">
    <property type="entry name" value="NET_actin-binding_domain"/>
</dbReference>
<evidence type="ECO:0000256" key="4">
    <source>
        <dbReference type="SAM" id="MobiDB-lite"/>
    </source>
</evidence>
<name>A0AAW1NEY8_SAPOF</name>
<sequence>MASSSVNAKKSLKGLDSKKSNSWWWDSHIGPRNTKWLAENLEDMDQNYKRMLTLIEGDGDSLAKKAEMYYQRRPVLLSHVEEFYRTYKSLAERYEHLTGDMRKHLLPELQSQGSGSIGDSGSEITTSQDPKISSRRGIGHRAAGFDFFLGYGRSGLDRSASRDETPSVSDSETESDVSSLHSYPGTRSAEPEVESCGENQEQEYKMGSIRRSSSENFDDVHSKIAGYEEELKMAKEEVAYLKAELEKCKAFEFPVVEDSSSVENKVELEIDAESSETVEVDEVKELRSTKRRLQDVEREVIKLRRESSESNRKMQDLVKVAQKESTSWKGKLEAEKRVVAKLQERIARYKMSLSEREKEVRELKDVISDATRKYQLHDELSKLGQVNTALEERLREWEVHCQSQETQLTKLKDEIEQLKSDISDKTRRVQVLESDLDEHKLKYESSESKVRAIEDEIVQMQQTIAEGEVNRKRAEELREEVEQYKDLILEAAEGKREAIRQLCYSLEHYRIGYQQLRKAL</sequence>
<dbReference type="PANTHER" id="PTHR32258">
    <property type="entry name" value="PROTEIN NETWORKED 4A"/>
    <property type="match status" value="1"/>
</dbReference>
<feature type="region of interest" description="Disordered" evidence="4">
    <location>
        <begin position="107"/>
        <end position="136"/>
    </location>
</feature>
<evidence type="ECO:0000256" key="3">
    <source>
        <dbReference type="SAM" id="Coils"/>
    </source>
</evidence>
<evidence type="ECO:0000313" key="6">
    <source>
        <dbReference type="EMBL" id="KAK9756778.1"/>
    </source>
</evidence>
<gene>
    <name evidence="6" type="ORF">RND81_01G120500</name>
</gene>
<keyword evidence="7" id="KW-1185">Reference proteome</keyword>
<proteinExistence type="inferred from homology"/>
<dbReference type="Gene3D" id="1.20.5.340">
    <property type="match status" value="1"/>
</dbReference>
<accession>A0AAW1NEY8</accession>
<dbReference type="InterPro" id="IPR011684">
    <property type="entry name" value="NAB"/>
</dbReference>
<feature type="coiled-coil region" evidence="3">
    <location>
        <begin position="286"/>
        <end position="497"/>
    </location>
</feature>
<comment type="similarity">
    <text evidence="2">Belongs to the NET family.</text>
</comment>
<dbReference type="Pfam" id="PF07765">
    <property type="entry name" value="KIP1"/>
    <property type="match status" value="1"/>
</dbReference>
<keyword evidence="1 3" id="KW-0175">Coiled coil</keyword>